<gene>
    <name evidence="2" type="ORF">WG66_9415</name>
</gene>
<organism evidence="2 3">
    <name type="scientific">Moniliophthora roreri</name>
    <name type="common">Frosty pod rot fungus</name>
    <name type="synonym">Monilia roreri</name>
    <dbReference type="NCBI Taxonomy" id="221103"/>
    <lineage>
        <taxon>Eukaryota</taxon>
        <taxon>Fungi</taxon>
        <taxon>Dikarya</taxon>
        <taxon>Basidiomycota</taxon>
        <taxon>Agaricomycotina</taxon>
        <taxon>Agaricomycetes</taxon>
        <taxon>Agaricomycetidae</taxon>
        <taxon>Agaricales</taxon>
        <taxon>Marasmiineae</taxon>
        <taxon>Marasmiaceae</taxon>
        <taxon>Moniliophthora</taxon>
    </lineage>
</organism>
<proteinExistence type="predicted"/>
<keyword evidence="1" id="KW-0472">Membrane</keyword>
<feature type="transmembrane region" description="Helical" evidence="1">
    <location>
        <begin position="28"/>
        <end position="47"/>
    </location>
</feature>
<feature type="transmembrane region" description="Helical" evidence="1">
    <location>
        <begin position="273"/>
        <end position="290"/>
    </location>
</feature>
<feature type="transmembrane region" description="Helical" evidence="1">
    <location>
        <begin position="149"/>
        <end position="175"/>
    </location>
</feature>
<name>A0A0W0FP27_MONRR</name>
<feature type="transmembrane region" description="Helical" evidence="1">
    <location>
        <begin position="59"/>
        <end position="79"/>
    </location>
</feature>
<keyword evidence="1" id="KW-1133">Transmembrane helix</keyword>
<dbReference type="Proteomes" id="UP000054988">
    <property type="component" value="Unassembled WGS sequence"/>
</dbReference>
<reference evidence="2 3" key="1">
    <citation type="submission" date="2015-12" db="EMBL/GenBank/DDBJ databases">
        <title>Draft genome sequence of Moniliophthora roreri, the causal agent of frosty pod rot of cacao.</title>
        <authorList>
            <person name="Aime M.C."/>
            <person name="Diaz-Valderrama J.R."/>
            <person name="Kijpornyongpan T."/>
            <person name="Phillips-Mora W."/>
        </authorList>
    </citation>
    <scope>NUCLEOTIDE SEQUENCE [LARGE SCALE GENOMIC DNA]</scope>
    <source>
        <strain evidence="2 3">MCA 2952</strain>
    </source>
</reference>
<comment type="caution">
    <text evidence="2">The sequence shown here is derived from an EMBL/GenBank/DDBJ whole genome shotgun (WGS) entry which is preliminary data.</text>
</comment>
<protein>
    <submittedName>
        <fullName evidence="2">Uncharacterized protein</fullName>
    </submittedName>
</protein>
<evidence type="ECO:0000313" key="3">
    <source>
        <dbReference type="Proteomes" id="UP000054988"/>
    </source>
</evidence>
<feature type="transmembrane region" description="Helical" evidence="1">
    <location>
        <begin position="195"/>
        <end position="218"/>
    </location>
</feature>
<dbReference type="EMBL" id="LATX01001790">
    <property type="protein sequence ID" value="KTB38006.1"/>
    <property type="molecule type" value="Genomic_DNA"/>
</dbReference>
<dbReference type="AlphaFoldDB" id="A0A0W0FP27"/>
<accession>A0A0W0FP27</accession>
<feature type="transmembrane region" description="Helical" evidence="1">
    <location>
        <begin position="239"/>
        <end position="261"/>
    </location>
</feature>
<evidence type="ECO:0000256" key="1">
    <source>
        <dbReference type="SAM" id="Phobius"/>
    </source>
</evidence>
<sequence>MSSEIPEEFAGLLTVDRSIIYPISNLSALYFIYGFYVLLFGICVYMMRGRQQDNEHLNHNLYLSLTVVLFVLSTVFVAAKTVEEVRRSIFLFTTLQTGDYEPLLNYLTIDVTKTVIFALLNIVAVLMNIAAELMLIHRCYLIWGSKKRVAVPLLTASILINAVGLVSAIAQTIGIKDPDDESTIVLFNDGATAGFVYNIVSVVINSVLTLLTAGRIWWIHRQVVRIHGMHINDTLISSVSRIILESGVLYPAFAIVSLITTNTTTMHAMPFDFWAPMVLIAGVAPTLILVRAKLGKNVKSLQIQISDIHFSSRPAPRGDDSVLSRTQVYSTGNPYVMAAEFQGEGSEQRFVDEKEAR</sequence>
<evidence type="ECO:0000313" key="2">
    <source>
        <dbReference type="EMBL" id="KTB38006.1"/>
    </source>
</evidence>
<feature type="transmembrane region" description="Helical" evidence="1">
    <location>
        <begin position="115"/>
        <end position="137"/>
    </location>
</feature>
<keyword evidence="1" id="KW-0812">Transmembrane</keyword>